<gene>
    <name evidence="1" type="ORF">G2W53_018515</name>
</gene>
<evidence type="ECO:0000313" key="2">
    <source>
        <dbReference type="Proteomes" id="UP000634136"/>
    </source>
</evidence>
<keyword evidence="2" id="KW-1185">Reference proteome</keyword>
<comment type="caution">
    <text evidence="1">The sequence shown here is derived from an EMBL/GenBank/DDBJ whole genome shotgun (WGS) entry which is preliminary data.</text>
</comment>
<protein>
    <submittedName>
        <fullName evidence="1">Uncharacterized protein</fullName>
    </submittedName>
</protein>
<dbReference type="EMBL" id="JAAIUW010000006">
    <property type="protein sequence ID" value="KAF7827351.1"/>
    <property type="molecule type" value="Genomic_DNA"/>
</dbReference>
<organism evidence="1 2">
    <name type="scientific">Senna tora</name>
    <dbReference type="NCBI Taxonomy" id="362788"/>
    <lineage>
        <taxon>Eukaryota</taxon>
        <taxon>Viridiplantae</taxon>
        <taxon>Streptophyta</taxon>
        <taxon>Embryophyta</taxon>
        <taxon>Tracheophyta</taxon>
        <taxon>Spermatophyta</taxon>
        <taxon>Magnoliopsida</taxon>
        <taxon>eudicotyledons</taxon>
        <taxon>Gunneridae</taxon>
        <taxon>Pentapetalae</taxon>
        <taxon>rosids</taxon>
        <taxon>fabids</taxon>
        <taxon>Fabales</taxon>
        <taxon>Fabaceae</taxon>
        <taxon>Caesalpinioideae</taxon>
        <taxon>Cassia clade</taxon>
        <taxon>Senna</taxon>
    </lineage>
</organism>
<dbReference type="Proteomes" id="UP000634136">
    <property type="component" value="Unassembled WGS sequence"/>
</dbReference>
<accession>A0A834TV59</accession>
<evidence type="ECO:0000313" key="1">
    <source>
        <dbReference type="EMBL" id="KAF7827351.1"/>
    </source>
</evidence>
<name>A0A834TV59_9FABA</name>
<reference evidence="1" key="1">
    <citation type="submission" date="2020-09" db="EMBL/GenBank/DDBJ databases">
        <title>Genome-Enabled Discovery of Anthraquinone Biosynthesis in Senna tora.</title>
        <authorList>
            <person name="Kang S.-H."/>
            <person name="Pandey R.P."/>
            <person name="Lee C.-M."/>
            <person name="Sim J.-S."/>
            <person name="Jeong J.-T."/>
            <person name="Choi B.-S."/>
            <person name="Jung M."/>
            <person name="Ginzburg D."/>
            <person name="Zhao K."/>
            <person name="Won S.Y."/>
            <person name="Oh T.-J."/>
            <person name="Yu Y."/>
            <person name="Kim N.-H."/>
            <person name="Lee O.R."/>
            <person name="Lee T.-H."/>
            <person name="Bashyal P."/>
            <person name="Kim T.-S."/>
            <person name="Lee W.-H."/>
            <person name="Kawkins C."/>
            <person name="Kim C.-K."/>
            <person name="Kim J.S."/>
            <person name="Ahn B.O."/>
            <person name="Rhee S.Y."/>
            <person name="Sohng J.K."/>
        </authorList>
    </citation>
    <scope>NUCLEOTIDE SEQUENCE</scope>
    <source>
        <tissue evidence="1">Leaf</tissue>
    </source>
</reference>
<proteinExistence type="predicted"/>
<dbReference type="AlphaFoldDB" id="A0A834TV59"/>
<sequence>MSNPYKYRLFSLLCERGAKESFRLHLVAKMGKEKKGMEWVRLR</sequence>